<dbReference type="Pfam" id="PF00425">
    <property type="entry name" value="Chorismate_bind"/>
    <property type="match status" value="1"/>
</dbReference>
<dbReference type="PRINTS" id="PR00095">
    <property type="entry name" value="ANTSNTHASEI"/>
</dbReference>
<dbReference type="AlphaFoldDB" id="A0A9X2AX40"/>
<keyword evidence="2" id="KW-0808">Transferase</keyword>
<dbReference type="NCBIfam" id="NF012009">
    <property type="entry name" value="PRK15465.1"/>
    <property type="match status" value="1"/>
</dbReference>
<evidence type="ECO:0000259" key="4">
    <source>
        <dbReference type="Pfam" id="PF04715"/>
    </source>
</evidence>
<dbReference type="InterPro" id="IPR015890">
    <property type="entry name" value="Chorismate_C"/>
</dbReference>
<dbReference type="InterPro" id="IPR019999">
    <property type="entry name" value="Anth_synth_I-like"/>
</dbReference>
<evidence type="ECO:0000256" key="1">
    <source>
        <dbReference type="ARBA" id="ARBA00013139"/>
    </source>
</evidence>
<dbReference type="Proteomes" id="UP001139488">
    <property type="component" value="Unassembled WGS sequence"/>
</dbReference>
<name>A0A9X2AX40_9VIBR</name>
<dbReference type="PANTHER" id="PTHR11236:SF50">
    <property type="entry name" value="AMINODEOXYCHORISMATE SYNTHASE COMPONENT 1"/>
    <property type="match status" value="1"/>
</dbReference>
<evidence type="ECO:0000256" key="2">
    <source>
        <dbReference type="ARBA" id="ARBA00022679"/>
    </source>
</evidence>
<dbReference type="Gene3D" id="3.60.120.10">
    <property type="entry name" value="Anthranilate synthase"/>
    <property type="match status" value="1"/>
</dbReference>
<evidence type="ECO:0000313" key="6">
    <source>
        <dbReference type="Proteomes" id="UP001139488"/>
    </source>
</evidence>
<dbReference type="EC" id="2.6.1.85" evidence="1"/>
<sequence>MKATTSLSQFEQMNKKQQQFIHFKSIPYSEDLAVQVFSTIEQLPWSMLLKSSSKEHVNSRYDILVADPVAVIETHGEKSTISRDGQTLSSKEDPFELLRGLLDEIGVQPSSSELPFIGGALGYFAYDLGRRIETLPDNAINDINCADMAVGIYDWALIVDHKKQAATLVSKDLSQRVDWLNQCHATTLAPFSLTSDWQANLSKKQYQSRFDSVQNYLNSGDCYQINLAQRFSAQYKGSEWLAFQELDTKNSAPFSAFIRTPSSAILSVSPERFLLLEESSIETKPIKGTRPRGRNVIEDQASANELKQAPKDQAENLMIVDLLRNDIGRVAQPGSVKVPQLFEIESFPAVHHLVSTITAKLDRSYQATDLLRACFPGGSITGAPKIRAMQIIEELEPHRRNVYCGSIGYISLDGKMDTSITIRTLIAQNEHLYAWAGGGIVADSQCDSEYQETFDKLSKILPVLRNM</sequence>
<dbReference type="PANTHER" id="PTHR11236">
    <property type="entry name" value="AMINOBENZOATE/ANTHRANILATE SYNTHASE"/>
    <property type="match status" value="1"/>
</dbReference>
<keyword evidence="6" id="KW-1185">Reference proteome</keyword>
<dbReference type="SUPFAM" id="SSF56322">
    <property type="entry name" value="ADC synthase"/>
    <property type="match status" value="1"/>
</dbReference>
<dbReference type="InterPro" id="IPR005802">
    <property type="entry name" value="ADC_synth_comp_1"/>
</dbReference>
<dbReference type="GO" id="GO:0046820">
    <property type="term" value="F:4-amino-4-deoxychorismate synthase activity"/>
    <property type="evidence" value="ECO:0007669"/>
    <property type="project" value="UniProtKB-EC"/>
</dbReference>
<comment type="caution">
    <text evidence="5">The sequence shown here is derived from an EMBL/GenBank/DDBJ whole genome shotgun (WGS) entry which is preliminary data.</text>
</comment>
<dbReference type="InterPro" id="IPR005801">
    <property type="entry name" value="ADC_synthase"/>
</dbReference>
<reference evidence="5" key="1">
    <citation type="submission" date="2021-11" db="EMBL/GenBank/DDBJ databases">
        <title>Vibrio ZSDE26 sp. nov. and Vibrio ZSDZ34 sp. nov., isolated from coastal seawater in Qingdao.</title>
        <authorList>
            <person name="Zhang P."/>
        </authorList>
    </citation>
    <scope>NUCLEOTIDE SEQUENCE</scope>
    <source>
        <strain evidence="5">ZSDZ34</strain>
    </source>
</reference>
<dbReference type="InterPro" id="IPR006805">
    <property type="entry name" value="Anth_synth_I_N"/>
</dbReference>
<dbReference type="GO" id="GO:0000162">
    <property type="term" value="P:L-tryptophan biosynthetic process"/>
    <property type="evidence" value="ECO:0007669"/>
    <property type="project" value="TreeGrafter"/>
</dbReference>
<organism evidence="5 6">
    <name type="scientific">Vibrio gelatinilyticus</name>
    <dbReference type="NCBI Taxonomy" id="2893468"/>
    <lineage>
        <taxon>Bacteria</taxon>
        <taxon>Pseudomonadati</taxon>
        <taxon>Pseudomonadota</taxon>
        <taxon>Gammaproteobacteria</taxon>
        <taxon>Vibrionales</taxon>
        <taxon>Vibrionaceae</taxon>
        <taxon>Vibrio</taxon>
    </lineage>
</organism>
<gene>
    <name evidence="5" type="primary">pabB</name>
    <name evidence="5" type="ORF">LNL84_00135</name>
</gene>
<feature type="domain" description="Chorismate-utilising enzyme C-terminal" evidence="3">
    <location>
        <begin position="203"/>
        <end position="456"/>
    </location>
</feature>
<evidence type="ECO:0000313" key="5">
    <source>
        <dbReference type="EMBL" id="MCJ2375238.1"/>
    </source>
</evidence>
<proteinExistence type="predicted"/>
<accession>A0A9X2AX40</accession>
<evidence type="ECO:0000259" key="3">
    <source>
        <dbReference type="Pfam" id="PF00425"/>
    </source>
</evidence>
<dbReference type="GO" id="GO:0009396">
    <property type="term" value="P:folic acid-containing compound biosynthetic process"/>
    <property type="evidence" value="ECO:0007669"/>
    <property type="project" value="InterPro"/>
</dbReference>
<dbReference type="EMBL" id="JAJNNZ010000001">
    <property type="protein sequence ID" value="MCJ2375238.1"/>
    <property type="molecule type" value="Genomic_DNA"/>
</dbReference>
<feature type="domain" description="Anthranilate synthase component I N-terminal" evidence="4">
    <location>
        <begin position="34"/>
        <end position="168"/>
    </location>
</feature>
<dbReference type="Pfam" id="PF04715">
    <property type="entry name" value="Anth_synt_I_N"/>
    <property type="match status" value="1"/>
</dbReference>
<protein>
    <recommendedName>
        <fullName evidence="1">aminodeoxychorismate synthase</fullName>
        <ecNumber evidence="1">2.6.1.85</ecNumber>
    </recommendedName>
</protein>
<dbReference type="NCBIfam" id="TIGR00553">
    <property type="entry name" value="pabB"/>
    <property type="match status" value="1"/>
</dbReference>